<evidence type="ECO:0000313" key="2">
    <source>
        <dbReference type="Proteomes" id="UP000613255"/>
    </source>
</evidence>
<dbReference type="AlphaFoldDB" id="A0A934M1D5"/>
<accession>A0A934M1D5</accession>
<gene>
    <name evidence="1" type="ORF">JAO82_06570</name>
</gene>
<dbReference type="RefSeq" id="WP_198685577.1">
    <property type="nucleotide sequence ID" value="NZ_JAEIJD010000004.1"/>
</dbReference>
<proteinExistence type="predicted"/>
<comment type="caution">
    <text evidence="1">The sequence shown here is derived from an EMBL/GenBank/DDBJ whole genome shotgun (WGS) entry which is preliminary data.</text>
</comment>
<keyword evidence="2" id="KW-1185">Reference proteome</keyword>
<sequence length="46" mass="5084">MIDYRCALTQEISTLPRVVGIFVAVTMQAVKETAKPDFPEAVESDL</sequence>
<protein>
    <submittedName>
        <fullName evidence="1">Uncharacterized protein</fullName>
    </submittedName>
</protein>
<evidence type="ECO:0000313" key="1">
    <source>
        <dbReference type="EMBL" id="MBI6629546.1"/>
    </source>
</evidence>
<dbReference type="Proteomes" id="UP000613255">
    <property type="component" value="Unassembled WGS sequence"/>
</dbReference>
<reference evidence="1" key="1">
    <citation type="submission" date="2020-12" db="EMBL/GenBank/DDBJ databases">
        <title>Pontibaca salina gen. nov., sp. nov., isolated from marine sediment.</title>
        <authorList>
            <person name="Bo J."/>
            <person name="Wang S."/>
            <person name="Song X."/>
            <person name="Du Z."/>
        </authorList>
    </citation>
    <scope>NUCLEOTIDE SEQUENCE</scope>
    <source>
        <strain evidence="1">S1109L</strain>
    </source>
</reference>
<dbReference type="EMBL" id="JAEIJD010000004">
    <property type="protein sequence ID" value="MBI6629546.1"/>
    <property type="molecule type" value="Genomic_DNA"/>
</dbReference>
<name>A0A934M1D5_9RHOB</name>
<organism evidence="1 2">
    <name type="scientific">Pontibaca salina</name>
    <dbReference type="NCBI Taxonomy" id="2795731"/>
    <lineage>
        <taxon>Bacteria</taxon>
        <taxon>Pseudomonadati</taxon>
        <taxon>Pseudomonadota</taxon>
        <taxon>Alphaproteobacteria</taxon>
        <taxon>Rhodobacterales</taxon>
        <taxon>Roseobacteraceae</taxon>
        <taxon>Pontibaca</taxon>
    </lineage>
</organism>